<sequence>MNSPDSGSSSATPTLNGIKCLDRLSELAIALRIPLTCLRVETPSLSKTIAFIGNRPKGASESTLPPDQTASSSSSQRVHPEVHGSTENFIVDDVYGKKKFAVASLAKLLIALVICILIHGNGEEKEAEDLDWEAKVYELLNKYRKKHGKDPVPSLIRDPNVEDVLLHLQGLPPMKDFLRSYDGKFMPSEEDFLNHGTNLANRMEHPISESYSTCNYILLQLLLKEIFNKSLSQIIEEKLLGPLKMTNTTMDPAKLHEWLRQKAVEQGYRVSSSLKNVVPVQELDDQMGDMEAAAFRCYSCTDDFSTLLRELFKARAGDQDCYIKPEVAALFFSRWNSGIAVTPAGFRGALDSDLPGSDSLNVYSRPKGASPSYKLGKAYFKKEHNKDQPNRGMKTWLKEKRKALRPLLRRTDRKQRDAETAETVEVFYKGGTYDGFTSSLYVSAYYQMFVIAFSNATGPLDFTDYACQAVLQDVFGLKEHVDIVDKVLKEDLPLAQSILSPIEQSDENIPELTEEILRFIGKYEQNDHHYVVEITQDGYFIRTGMTRSVMQARVVNGKLRVFPDSTPFCIDRRSAFVNPEFDIRDEKDMTVLIGDGGVQYQKLEQPKREE</sequence>
<feature type="region of interest" description="Disordered" evidence="2">
    <location>
        <begin position="56"/>
        <end position="82"/>
    </location>
</feature>
<reference evidence="4 5" key="1">
    <citation type="submission" date="2015-01" db="EMBL/GenBank/DDBJ databases">
        <title>The Genome Sequence of Rhinocladiella mackenzie CBS 650.93.</title>
        <authorList>
            <consortium name="The Broad Institute Genomics Platform"/>
            <person name="Cuomo C."/>
            <person name="de Hoog S."/>
            <person name="Gorbushina A."/>
            <person name="Stielow B."/>
            <person name="Teixiera M."/>
            <person name="Abouelleil A."/>
            <person name="Chapman S.B."/>
            <person name="Priest M."/>
            <person name="Young S.K."/>
            <person name="Wortman J."/>
            <person name="Nusbaum C."/>
            <person name="Birren B."/>
        </authorList>
    </citation>
    <scope>NUCLEOTIDE SEQUENCE [LARGE SCALE GENOMIC DNA]</scope>
    <source>
        <strain evidence="4 5">CBS 650.93</strain>
    </source>
</reference>
<keyword evidence="5" id="KW-1185">Reference proteome</keyword>
<dbReference type="PANTHER" id="PTHR43283:SF11">
    <property type="entry name" value="BETA-LACTAMASE-RELATED DOMAIN-CONTAINING PROTEIN"/>
    <property type="match status" value="1"/>
</dbReference>
<proteinExistence type="predicted"/>
<accession>A0A0D2IAS2</accession>
<dbReference type="HOGENOM" id="CLU_470984_0_0_1"/>
<organism evidence="4 5">
    <name type="scientific">Rhinocladiella mackenziei CBS 650.93</name>
    <dbReference type="NCBI Taxonomy" id="1442369"/>
    <lineage>
        <taxon>Eukaryota</taxon>
        <taxon>Fungi</taxon>
        <taxon>Dikarya</taxon>
        <taxon>Ascomycota</taxon>
        <taxon>Pezizomycotina</taxon>
        <taxon>Eurotiomycetes</taxon>
        <taxon>Chaetothyriomycetidae</taxon>
        <taxon>Chaetothyriales</taxon>
        <taxon>Herpotrichiellaceae</taxon>
        <taxon>Rhinocladiella</taxon>
    </lineage>
</organism>
<dbReference type="Proteomes" id="UP000053617">
    <property type="component" value="Unassembled WGS sequence"/>
</dbReference>
<evidence type="ECO:0000313" key="5">
    <source>
        <dbReference type="Proteomes" id="UP000053617"/>
    </source>
</evidence>
<dbReference type="VEuPathDB" id="FungiDB:Z518_10505"/>
<name>A0A0D2IAS2_9EURO</name>
<protein>
    <submittedName>
        <fullName evidence="4">Rhinocladiella mackenziei CBS 650.93 unplaced genomic scaffold supercont1.9, whole genome shotgun sequence</fullName>
    </submittedName>
</protein>
<feature type="compositionally biased region" description="Polar residues" evidence="2">
    <location>
        <begin position="60"/>
        <end position="77"/>
    </location>
</feature>
<dbReference type="EMBL" id="KN847483">
    <property type="protein sequence ID" value="KIX00366.1"/>
    <property type="molecule type" value="Genomic_DNA"/>
</dbReference>
<evidence type="ECO:0000256" key="2">
    <source>
        <dbReference type="SAM" id="MobiDB-lite"/>
    </source>
</evidence>
<dbReference type="OrthoDB" id="5946976at2759"/>
<evidence type="ECO:0000313" key="4">
    <source>
        <dbReference type="EMBL" id="KIX00366.1"/>
    </source>
</evidence>
<dbReference type="InterPro" id="IPR050789">
    <property type="entry name" value="Diverse_Enzym_Activities"/>
</dbReference>
<dbReference type="AlphaFoldDB" id="A0A0D2IAS2"/>
<evidence type="ECO:0000256" key="1">
    <source>
        <dbReference type="ARBA" id="ARBA00022801"/>
    </source>
</evidence>
<dbReference type="RefSeq" id="XP_013267502.1">
    <property type="nucleotide sequence ID" value="XM_013412048.1"/>
</dbReference>
<gene>
    <name evidence="4" type="ORF">Z518_10505</name>
</gene>
<dbReference type="GO" id="GO:0016787">
    <property type="term" value="F:hydrolase activity"/>
    <property type="evidence" value="ECO:0007669"/>
    <property type="project" value="UniProtKB-KW"/>
</dbReference>
<dbReference type="Gene3D" id="3.40.710.10">
    <property type="entry name" value="DD-peptidase/beta-lactamase superfamily"/>
    <property type="match status" value="1"/>
</dbReference>
<keyword evidence="1" id="KW-0378">Hydrolase</keyword>
<dbReference type="PANTHER" id="PTHR43283">
    <property type="entry name" value="BETA-LACTAMASE-RELATED"/>
    <property type="match status" value="1"/>
</dbReference>
<dbReference type="InterPro" id="IPR012338">
    <property type="entry name" value="Beta-lactam/transpept-like"/>
</dbReference>
<dbReference type="InterPro" id="IPR001466">
    <property type="entry name" value="Beta-lactam-related"/>
</dbReference>
<dbReference type="SUPFAM" id="SSF56601">
    <property type="entry name" value="beta-lactamase/transpeptidase-like"/>
    <property type="match status" value="1"/>
</dbReference>
<dbReference type="GeneID" id="25298576"/>
<evidence type="ECO:0000259" key="3">
    <source>
        <dbReference type="Pfam" id="PF00144"/>
    </source>
</evidence>
<dbReference type="Pfam" id="PF00144">
    <property type="entry name" value="Beta-lactamase"/>
    <property type="match status" value="1"/>
</dbReference>
<feature type="domain" description="Beta-lactamase-related" evidence="3">
    <location>
        <begin position="98"/>
        <end position="459"/>
    </location>
</feature>